<organism evidence="7 8">
    <name type="scientific">Cytobacillus kochii</name>
    <dbReference type="NCBI Taxonomy" id="859143"/>
    <lineage>
        <taxon>Bacteria</taxon>
        <taxon>Bacillati</taxon>
        <taxon>Bacillota</taxon>
        <taxon>Bacilli</taxon>
        <taxon>Bacillales</taxon>
        <taxon>Bacillaceae</taxon>
        <taxon>Cytobacillus</taxon>
    </lineage>
</organism>
<dbReference type="PANTHER" id="PTHR35791:SF1">
    <property type="entry name" value="UPF0754 MEMBRANE PROTEIN YHEB"/>
    <property type="match status" value="1"/>
</dbReference>
<accession>A0A248TDV5</accession>
<dbReference type="GO" id="GO:0012505">
    <property type="term" value="C:endomembrane system"/>
    <property type="evidence" value="ECO:0007669"/>
    <property type="project" value="UniProtKB-SubCell"/>
</dbReference>
<evidence type="ECO:0008006" key="9">
    <source>
        <dbReference type="Google" id="ProtNLM"/>
    </source>
</evidence>
<dbReference type="EMBL" id="CP022983">
    <property type="protein sequence ID" value="ASV66354.1"/>
    <property type="molecule type" value="Genomic_DNA"/>
</dbReference>
<dbReference type="Pfam" id="PF04286">
    <property type="entry name" value="DUF445"/>
    <property type="match status" value="1"/>
</dbReference>
<keyword evidence="3 6" id="KW-0812">Transmembrane</keyword>
<dbReference type="InterPro" id="IPR007383">
    <property type="entry name" value="DUF445"/>
</dbReference>
<evidence type="ECO:0000313" key="7">
    <source>
        <dbReference type="EMBL" id="ASV66354.1"/>
    </source>
</evidence>
<reference evidence="7 8" key="1">
    <citation type="submission" date="2017-08" db="EMBL/GenBank/DDBJ databases">
        <title>Complete Genome Sequence of Bacillus kochii Oregon-R-modENCODE STRAIN BDGP4, isolated from Drosophila melanogaster gut.</title>
        <authorList>
            <person name="Wan K.H."/>
            <person name="Yu C."/>
            <person name="Park S."/>
            <person name="Hammonds A.S."/>
            <person name="Booth B.W."/>
            <person name="Celniker S.E."/>
        </authorList>
    </citation>
    <scope>NUCLEOTIDE SEQUENCE [LARGE SCALE GENOMIC DNA]</scope>
    <source>
        <strain evidence="7 8">BDGP4</strain>
    </source>
</reference>
<dbReference type="KEGG" id="bko:CKF48_02770"/>
<proteinExistence type="inferred from homology"/>
<gene>
    <name evidence="7" type="ORF">CKF48_02770</name>
</gene>
<dbReference type="RefSeq" id="WP_095369929.1">
    <property type="nucleotide sequence ID" value="NZ_CP022983.1"/>
</dbReference>
<feature type="transmembrane region" description="Helical" evidence="6">
    <location>
        <begin position="145"/>
        <end position="167"/>
    </location>
</feature>
<name>A0A248TDV5_9BACI</name>
<evidence type="ECO:0000256" key="1">
    <source>
        <dbReference type="ARBA" id="ARBA00004308"/>
    </source>
</evidence>
<dbReference type="OrthoDB" id="9787430at2"/>
<evidence type="ECO:0000256" key="4">
    <source>
        <dbReference type="ARBA" id="ARBA00022989"/>
    </source>
</evidence>
<evidence type="ECO:0000256" key="2">
    <source>
        <dbReference type="ARBA" id="ARBA00008053"/>
    </source>
</evidence>
<dbReference type="Proteomes" id="UP000215137">
    <property type="component" value="Chromosome"/>
</dbReference>
<protein>
    <recommendedName>
        <fullName evidence="9">DUF445 domain-containing protein</fullName>
    </recommendedName>
</protein>
<comment type="similarity">
    <text evidence="2">Belongs to the UPF0754 family.</text>
</comment>
<keyword evidence="8" id="KW-1185">Reference proteome</keyword>
<comment type="subcellular location">
    <subcellularLocation>
        <location evidence="1">Endomembrane system</location>
    </subcellularLocation>
</comment>
<keyword evidence="4 6" id="KW-1133">Transmembrane helix</keyword>
<evidence type="ECO:0000256" key="6">
    <source>
        <dbReference type="SAM" id="Phobius"/>
    </source>
</evidence>
<evidence type="ECO:0000313" key="8">
    <source>
        <dbReference type="Proteomes" id="UP000215137"/>
    </source>
</evidence>
<evidence type="ECO:0000256" key="5">
    <source>
        <dbReference type="ARBA" id="ARBA00023136"/>
    </source>
</evidence>
<dbReference type="AlphaFoldDB" id="A0A248TDV5"/>
<evidence type="ECO:0000256" key="3">
    <source>
        <dbReference type="ARBA" id="ARBA00022692"/>
    </source>
</evidence>
<dbReference type="PANTHER" id="PTHR35791">
    <property type="entry name" value="UPF0754 MEMBRANE PROTEIN YHEB"/>
    <property type="match status" value="1"/>
</dbReference>
<keyword evidence="5 6" id="KW-0472">Membrane</keyword>
<sequence>MKLGEKLQPEIVKFLNHPGTDELLTSLLRKEWRKLLDKNIAEFEDKIGRDNLLPFIKQTVFRFVQVHEIFQMPISQLTATIRPYIITELIPKATVGISKLLADRISVLMEKMKLNEIVKEQVDSFSVERLEQMVFSIINKELRMITFLGALLGGLVGVFQGITAIWIL</sequence>